<accession>A0A9N9Q0C0</accession>
<gene>
    <name evidence="1" type="ORF">HYFRA_00014033</name>
</gene>
<proteinExistence type="predicted"/>
<reference evidence="1" key="1">
    <citation type="submission" date="2021-07" db="EMBL/GenBank/DDBJ databases">
        <authorList>
            <person name="Durling M."/>
        </authorList>
    </citation>
    <scope>NUCLEOTIDE SEQUENCE</scope>
</reference>
<name>A0A9N9Q0C0_9HELO</name>
<keyword evidence="2" id="KW-1185">Reference proteome</keyword>
<comment type="caution">
    <text evidence="1">The sequence shown here is derived from an EMBL/GenBank/DDBJ whole genome shotgun (WGS) entry which is preliminary data.</text>
</comment>
<evidence type="ECO:0000313" key="1">
    <source>
        <dbReference type="EMBL" id="CAG8961988.1"/>
    </source>
</evidence>
<protein>
    <submittedName>
        <fullName evidence="1">Uncharacterized protein</fullName>
    </submittedName>
</protein>
<organism evidence="1 2">
    <name type="scientific">Hymenoscyphus fraxineus</name>
    <dbReference type="NCBI Taxonomy" id="746836"/>
    <lineage>
        <taxon>Eukaryota</taxon>
        <taxon>Fungi</taxon>
        <taxon>Dikarya</taxon>
        <taxon>Ascomycota</taxon>
        <taxon>Pezizomycotina</taxon>
        <taxon>Leotiomycetes</taxon>
        <taxon>Helotiales</taxon>
        <taxon>Helotiaceae</taxon>
        <taxon>Hymenoscyphus</taxon>
    </lineage>
</organism>
<dbReference type="EMBL" id="CAJVRL010000122">
    <property type="protein sequence ID" value="CAG8961988.1"/>
    <property type="molecule type" value="Genomic_DNA"/>
</dbReference>
<dbReference type="AlphaFoldDB" id="A0A9N9Q0C0"/>
<dbReference type="Proteomes" id="UP000696280">
    <property type="component" value="Unassembled WGS sequence"/>
</dbReference>
<evidence type="ECO:0000313" key="2">
    <source>
        <dbReference type="Proteomes" id="UP000696280"/>
    </source>
</evidence>
<sequence>MPSRPAAIGVANEVPDFLSIRSEIHADFMPAAMMLKFSFPVCAGGVVKSLFPNASVALIQNTVAMRAG</sequence>